<evidence type="ECO:0000313" key="2">
    <source>
        <dbReference type="EMBL" id="CAE7050932.1"/>
    </source>
</evidence>
<gene>
    <name evidence="2" type="ORF">RDB_LOCUS797</name>
</gene>
<dbReference type="Proteomes" id="UP000663827">
    <property type="component" value="Unassembled WGS sequence"/>
</dbReference>
<feature type="region of interest" description="Disordered" evidence="1">
    <location>
        <begin position="224"/>
        <end position="273"/>
    </location>
</feature>
<sequence length="478" mass="52749">MVNQFSRLVSGSTLICNLDHSVDPGCKYLWLYRTTRIGLTPAITISSYPANQVLTPPDLPPYLENICKLGTIDGVPSNEQVIEIHTTIRVAHKVVDLQGMGDPVLLAQLSEHLFNAQMGMRSSLARCPEAYLIVSARYRHKYPCSIFPTHTTYTPPALPVHMPVKLEPISGPPSQEDIIKVHSAIQSYQKLTDIPSLFDPQVNADLSQHLFDIQMAQYIGRCSHAGPAPRRNAPAQPTGPAQPMGGMDKEIATSTNNPGRAAEAADVHQASPSPTDTIVREAIERSNQLAERSNQLIESSNQIVEQLIQAVGQSNQPRNSVMEKVTESLEQLNNRFERSNHLAEALTKPVEKLGNTLKNINKVLVSIQHAIVRNHKDNTLSAVDCLVNEEGETCRTSWNTFNSIISHDHSNNAKLAFPVVVDGIRRNCNLPDAWVALLLRFFGIGNDFFADEGSFNLKTGCEKAARSTLSLYLSSRLR</sequence>
<name>A0A8H3DPV2_9AGAM</name>
<evidence type="ECO:0000313" key="3">
    <source>
        <dbReference type="Proteomes" id="UP000663827"/>
    </source>
</evidence>
<evidence type="ECO:0008006" key="4">
    <source>
        <dbReference type="Google" id="ProtNLM"/>
    </source>
</evidence>
<comment type="caution">
    <text evidence="2">The sequence shown here is derived from an EMBL/GenBank/DDBJ whole genome shotgun (WGS) entry which is preliminary data.</text>
</comment>
<proteinExistence type="predicted"/>
<dbReference type="AlphaFoldDB" id="A0A8H3DPV2"/>
<evidence type="ECO:0000256" key="1">
    <source>
        <dbReference type="SAM" id="MobiDB-lite"/>
    </source>
</evidence>
<dbReference type="EMBL" id="CAJNJQ010000016">
    <property type="protein sequence ID" value="CAE7050932.1"/>
    <property type="molecule type" value="Genomic_DNA"/>
</dbReference>
<protein>
    <recommendedName>
        <fullName evidence="4">Laminin domain protein</fullName>
    </recommendedName>
</protein>
<organism evidence="2 3">
    <name type="scientific">Rhizoctonia solani</name>
    <dbReference type="NCBI Taxonomy" id="456999"/>
    <lineage>
        <taxon>Eukaryota</taxon>
        <taxon>Fungi</taxon>
        <taxon>Dikarya</taxon>
        <taxon>Basidiomycota</taxon>
        <taxon>Agaricomycotina</taxon>
        <taxon>Agaricomycetes</taxon>
        <taxon>Cantharellales</taxon>
        <taxon>Ceratobasidiaceae</taxon>
        <taxon>Rhizoctonia</taxon>
    </lineage>
</organism>
<reference evidence="2" key="1">
    <citation type="submission" date="2021-01" db="EMBL/GenBank/DDBJ databases">
        <authorList>
            <person name="Kaushik A."/>
        </authorList>
    </citation>
    <scope>NUCLEOTIDE SEQUENCE</scope>
    <source>
        <strain evidence="2">AG5</strain>
    </source>
</reference>
<accession>A0A8H3DPV2</accession>